<dbReference type="AlphaFoldDB" id="A0A417YX41"/>
<dbReference type="Pfam" id="PF17340">
    <property type="entry name" value="DUF5370"/>
    <property type="match status" value="1"/>
</dbReference>
<dbReference type="Proteomes" id="UP000284416">
    <property type="component" value="Unassembled WGS sequence"/>
</dbReference>
<dbReference type="InterPro" id="IPR035314">
    <property type="entry name" value="DUF5370"/>
</dbReference>
<sequence length="63" mass="7237">MGAIDKHGYRFEPEFSVISQKGAIHVYKNGDFVEEITFSFNGKFPVVDKIEQLVDEYCHKKGI</sequence>
<accession>A0A417YX41</accession>
<reference evidence="1 2" key="1">
    <citation type="journal article" date="2017" name="Int. J. Syst. Evol. Microbiol.">
        <title>Bacillus notoginsengisoli sp. nov., a novel bacterium isolated from the rhizosphere of Panax notoginseng.</title>
        <authorList>
            <person name="Zhang M.Y."/>
            <person name="Cheng J."/>
            <person name="Cai Y."/>
            <person name="Zhang T.Y."/>
            <person name="Wu Y.Y."/>
            <person name="Manikprabhu D."/>
            <person name="Li W.J."/>
            <person name="Zhang Y.X."/>
        </authorList>
    </citation>
    <scope>NUCLEOTIDE SEQUENCE [LARGE SCALE GENOMIC DNA]</scope>
    <source>
        <strain evidence="1 2">JCM 30743</strain>
    </source>
</reference>
<comment type="caution">
    <text evidence="1">The sequence shown here is derived from an EMBL/GenBank/DDBJ whole genome shotgun (WGS) entry which is preliminary data.</text>
</comment>
<protein>
    <recommendedName>
        <fullName evidence="3">YbxH family protein</fullName>
    </recommendedName>
</protein>
<evidence type="ECO:0008006" key="3">
    <source>
        <dbReference type="Google" id="ProtNLM"/>
    </source>
</evidence>
<name>A0A417YX41_9BACI</name>
<keyword evidence="2" id="KW-1185">Reference proteome</keyword>
<organism evidence="1 2">
    <name type="scientific">Neobacillus notoginsengisoli</name>
    <dbReference type="NCBI Taxonomy" id="1578198"/>
    <lineage>
        <taxon>Bacteria</taxon>
        <taxon>Bacillati</taxon>
        <taxon>Bacillota</taxon>
        <taxon>Bacilli</taxon>
        <taxon>Bacillales</taxon>
        <taxon>Bacillaceae</taxon>
        <taxon>Neobacillus</taxon>
    </lineage>
</organism>
<proteinExistence type="predicted"/>
<evidence type="ECO:0000313" key="1">
    <source>
        <dbReference type="EMBL" id="RHW42163.1"/>
    </source>
</evidence>
<dbReference type="EMBL" id="QWEG01000003">
    <property type="protein sequence ID" value="RHW42163.1"/>
    <property type="molecule type" value="Genomic_DNA"/>
</dbReference>
<gene>
    <name evidence="1" type="ORF">D1B31_05880</name>
</gene>
<dbReference type="RefSeq" id="WP_118919818.1">
    <property type="nucleotide sequence ID" value="NZ_QWEG01000003.1"/>
</dbReference>
<evidence type="ECO:0000313" key="2">
    <source>
        <dbReference type="Proteomes" id="UP000284416"/>
    </source>
</evidence>
<dbReference type="OrthoDB" id="2971825at2"/>